<dbReference type="Pfam" id="PF11645">
    <property type="entry name" value="PDDEXK_5"/>
    <property type="match status" value="1"/>
</dbReference>
<dbReference type="EMBL" id="LR796277">
    <property type="protein sequence ID" value="CAB4133848.1"/>
    <property type="molecule type" value="Genomic_DNA"/>
</dbReference>
<gene>
    <name evidence="2" type="ORF">UFOVP264_41</name>
</gene>
<dbReference type="InterPro" id="IPR021671">
    <property type="entry name" value="PD(D/E)XK_Endonuc"/>
</dbReference>
<dbReference type="GO" id="GO:0003676">
    <property type="term" value="F:nucleic acid binding"/>
    <property type="evidence" value="ECO:0007669"/>
    <property type="project" value="InterPro"/>
</dbReference>
<dbReference type="Gene3D" id="3.40.1350.10">
    <property type="match status" value="1"/>
</dbReference>
<sequence>MEHRSISELQIGKAGEYLVCAELILKGFIAFPSEQGLRYDVVVDIEGKLIRIQVKTTREYRFRPQRKTQISSYLFHPKRCGKGGMKCYTEMDIDIMAFVAIKDSVIGYLPVNAISKTMMFRSRKCEYVGNRPGIYLEDCTFEKALKTIRGEENGSHTKTSKKID</sequence>
<organism evidence="2">
    <name type="scientific">uncultured Caudovirales phage</name>
    <dbReference type="NCBI Taxonomy" id="2100421"/>
    <lineage>
        <taxon>Viruses</taxon>
        <taxon>Duplodnaviria</taxon>
        <taxon>Heunggongvirae</taxon>
        <taxon>Uroviricota</taxon>
        <taxon>Caudoviricetes</taxon>
        <taxon>Peduoviridae</taxon>
        <taxon>Maltschvirus</taxon>
        <taxon>Maltschvirus maltsch</taxon>
    </lineage>
</organism>
<protein>
    <recommendedName>
        <fullName evidence="1">PD(D/E)XK endonuclease domain-containing protein</fullName>
    </recommendedName>
</protein>
<name>A0A6J5LGN9_9CAUD</name>
<proteinExistence type="predicted"/>
<evidence type="ECO:0000313" key="2">
    <source>
        <dbReference type="EMBL" id="CAB4133848.1"/>
    </source>
</evidence>
<feature type="domain" description="PD(D/E)XK endonuclease" evidence="1">
    <location>
        <begin position="10"/>
        <end position="115"/>
    </location>
</feature>
<accession>A0A6J5LGN9</accession>
<evidence type="ECO:0000259" key="1">
    <source>
        <dbReference type="Pfam" id="PF11645"/>
    </source>
</evidence>
<reference evidence="2" key="1">
    <citation type="submission" date="2020-04" db="EMBL/GenBank/DDBJ databases">
        <authorList>
            <person name="Chiriac C."/>
            <person name="Salcher M."/>
            <person name="Ghai R."/>
            <person name="Kavagutti S V."/>
        </authorList>
    </citation>
    <scope>NUCLEOTIDE SEQUENCE</scope>
</reference>
<dbReference type="InterPro" id="IPR011856">
    <property type="entry name" value="tRNA_endonuc-like_dom_sf"/>
</dbReference>